<dbReference type="STRING" id="349521.HCH_01937"/>
<dbReference type="AlphaFoldDB" id="Q2SKQ4"/>
<dbReference type="Gene3D" id="3.40.50.2300">
    <property type="match status" value="2"/>
</dbReference>
<reference evidence="5 6" key="1">
    <citation type="journal article" date="2005" name="Nucleic Acids Res.">
        <title>Genomic blueprint of Hahella chejuensis, a marine microbe producing an algicidal agent.</title>
        <authorList>
            <person name="Jeong H."/>
            <person name="Yim J.H."/>
            <person name="Lee C."/>
            <person name="Choi S.-H."/>
            <person name="Park Y.K."/>
            <person name="Yoon S.H."/>
            <person name="Hur C.-G."/>
            <person name="Kang H.-Y."/>
            <person name="Kim D."/>
            <person name="Lee H.H."/>
            <person name="Park K.H."/>
            <person name="Park S.-H."/>
            <person name="Park H.-S."/>
            <person name="Lee H.K."/>
            <person name="Oh T.K."/>
            <person name="Kim J.F."/>
        </authorList>
    </citation>
    <scope>NUCLEOTIDE SEQUENCE [LARGE SCALE GENOMIC DNA]</scope>
    <source>
        <strain evidence="5 6">KCTC 2396</strain>
    </source>
</reference>
<protein>
    <submittedName>
        <fullName evidence="5">ABC-type branched-chain amino acid transport system, periplasmic component</fullName>
    </submittedName>
</protein>
<feature type="chain" id="PRO_5004215597" evidence="3">
    <location>
        <begin position="22"/>
        <end position="417"/>
    </location>
</feature>
<comment type="similarity">
    <text evidence="1">Belongs to the leucine-binding protein family.</text>
</comment>
<dbReference type="KEGG" id="hch:HCH_01937"/>
<dbReference type="PANTHER" id="PTHR30483:SF6">
    <property type="entry name" value="PERIPLASMIC BINDING PROTEIN OF ABC TRANSPORTER FOR NATURAL AMINO ACIDS"/>
    <property type="match status" value="1"/>
</dbReference>
<dbReference type="Proteomes" id="UP000000238">
    <property type="component" value="Chromosome"/>
</dbReference>
<keyword evidence="2 3" id="KW-0732">Signal</keyword>
<evidence type="ECO:0000313" key="6">
    <source>
        <dbReference type="Proteomes" id="UP000000238"/>
    </source>
</evidence>
<organism evidence="5 6">
    <name type="scientific">Hahella chejuensis (strain KCTC 2396)</name>
    <dbReference type="NCBI Taxonomy" id="349521"/>
    <lineage>
        <taxon>Bacteria</taxon>
        <taxon>Pseudomonadati</taxon>
        <taxon>Pseudomonadota</taxon>
        <taxon>Gammaproteobacteria</taxon>
        <taxon>Oceanospirillales</taxon>
        <taxon>Hahellaceae</taxon>
        <taxon>Hahella</taxon>
    </lineage>
</organism>
<dbReference type="HOGENOM" id="CLU_027128_1_0_6"/>
<dbReference type="InterPro" id="IPR051010">
    <property type="entry name" value="BCAA_transport"/>
</dbReference>
<evidence type="ECO:0000256" key="3">
    <source>
        <dbReference type="SAM" id="SignalP"/>
    </source>
</evidence>
<dbReference type="eggNOG" id="COG0683">
    <property type="taxonomic scope" value="Bacteria"/>
</dbReference>
<accession>Q2SKQ4</accession>
<dbReference type="Pfam" id="PF13458">
    <property type="entry name" value="Peripla_BP_6"/>
    <property type="match status" value="1"/>
</dbReference>
<keyword evidence="6" id="KW-1185">Reference proteome</keyword>
<evidence type="ECO:0000256" key="1">
    <source>
        <dbReference type="ARBA" id="ARBA00010062"/>
    </source>
</evidence>
<evidence type="ECO:0000256" key="2">
    <source>
        <dbReference type="ARBA" id="ARBA00022729"/>
    </source>
</evidence>
<dbReference type="SUPFAM" id="SSF53822">
    <property type="entry name" value="Periplasmic binding protein-like I"/>
    <property type="match status" value="1"/>
</dbReference>
<dbReference type="OrthoDB" id="9147078at2"/>
<dbReference type="InterPro" id="IPR028081">
    <property type="entry name" value="Leu-bd"/>
</dbReference>
<feature type="signal peptide" evidence="3">
    <location>
        <begin position="1"/>
        <end position="21"/>
    </location>
</feature>
<proteinExistence type="inferred from homology"/>
<gene>
    <name evidence="5" type="ordered locus">HCH_01937</name>
</gene>
<dbReference type="InterPro" id="IPR028082">
    <property type="entry name" value="Peripla_BP_I"/>
</dbReference>
<evidence type="ECO:0000313" key="5">
    <source>
        <dbReference type="EMBL" id="ABC28770.1"/>
    </source>
</evidence>
<dbReference type="EMBL" id="CP000155">
    <property type="protein sequence ID" value="ABC28770.1"/>
    <property type="molecule type" value="Genomic_DNA"/>
</dbReference>
<feature type="domain" description="Leucine-binding protein" evidence="4">
    <location>
        <begin position="24"/>
        <end position="370"/>
    </location>
</feature>
<sequence>MRYFWKSIALLCLLVSGELLAAPSVKIGLNYPQTGRYQEQGLAQRRAAFMAVDEINAAGGILGRPVELVIKNTGSKPDRSERNVEQLVDEDGVVAIFGGSSSAVAISGGKAAKSRDRIYFGTLTYSNETTGTEGHTHMFRESYNAWMGAKVLSKYLKTNYAGQKYFFITADYTWGWSTERSIRIFSNTQDKDSHPGVLTPFPTALQKDFVDALNQAQASDAKILVLVLFGDDMVRALELATSMGMKDKMKIVVPNLTLGMAKAAGPAIMEGVVGAAPWTWEVPYIFNHPKGKEFVEKFSELYGLRPSSSAASAYSILWQYKEAVERAGTFRTASVIKELEGHRYTLLKDEQYWREFDHQNVQTVYAVRCKPRSEVMLDEFNEDYFEIIDSMPGDEAAQTYQEWLAERRSANKSDHLE</sequence>
<name>Q2SKQ4_HAHCH</name>
<dbReference type="PANTHER" id="PTHR30483">
    <property type="entry name" value="LEUCINE-SPECIFIC-BINDING PROTEIN"/>
    <property type="match status" value="1"/>
</dbReference>
<evidence type="ECO:0000259" key="4">
    <source>
        <dbReference type="Pfam" id="PF13458"/>
    </source>
</evidence>
<dbReference type="RefSeq" id="WP_011395841.1">
    <property type="nucleotide sequence ID" value="NC_007645.1"/>
</dbReference>